<dbReference type="EMBL" id="JABBFO010000007">
    <property type="protein sequence ID" value="MBT0727547.1"/>
    <property type="molecule type" value="Genomic_DNA"/>
</dbReference>
<dbReference type="PANTHER" id="PTHR13891:SF1">
    <property type="entry name" value="CYTOCHROME C OXIDASE ASSEMBLY FACTOR 7"/>
    <property type="match status" value="1"/>
</dbReference>
<sequence length="173" mass="19293">MKFLIPTSVAVLALTLSGCSTYHRFVNYFSSSSTHATYAQQAELDNQIKRCENQQGDACITAGTMYEMRGSQYYAQAVRYYQLATGLKQPAAYSALGHMFENGYALPKDLTRARELYQQGAELGDATSYLYLSNLYRYGRGTDKNLAKAQQYAELGCKKGNVVACSVRRQINP</sequence>
<evidence type="ECO:0000256" key="1">
    <source>
        <dbReference type="ARBA" id="ARBA00008486"/>
    </source>
</evidence>
<dbReference type="Gene3D" id="1.25.40.10">
    <property type="entry name" value="Tetratricopeptide repeat domain"/>
    <property type="match status" value="1"/>
</dbReference>
<dbReference type="PROSITE" id="PS51257">
    <property type="entry name" value="PROKAR_LIPOPROTEIN"/>
    <property type="match status" value="1"/>
</dbReference>
<gene>
    <name evidence="3" type="ORF">HGT73_09150</name>
</gene>
<organism evidence="3 4">
    <name type="scientific">Rosenbergiella australiborealis</name>
    <dbReference type="NCBI Taxonomy" id="1544696"/>
    <lineage>
        <taxon>Bacteria</taxon>
        <taxon>Pseudomonadati</taxon>
        <taxon>Pseudomonadota</taxon>
        <taxon>Gammaproteobacteria</taxon>
        <taxon>Enterobacterales</taxon>
        <taxon>Erwiniaceae</taxon>
        <taxon>Rosenbergiella</taxon>
    </lineage>
</organism>
<dbReference type="Pfam" id="PF08238">
    <property type="entry name" value="Sel1"/>
    <property type="match status" value="3"/>
</dbReference>
<dbReference type="InterPro" id="IPR006597">
    <property type="entry name" value="Sel1-like"/>
</dbReference>
<evidence type="ECO:0000313" key="3">
    <source>
        <dbReference type="EMBL" id="MBT0727547.1"/>
    </source>
</evidence>
<dbReference type="Proteomes" id="UP000786875">
    <property type="component" value="Unassembled WGS sequence"/>
</dbReference>
<evidence type="ECO:0000256" key="2">
    <source>
        <dbReference type="ARBA" id="ARBA00022737"/>
    </source>
</evidence>
<dbReference type="InterPro" id="IPR040239">
    <property type="entry name" value="HcpB-like"/>
</dbReference>
<keyword evidence="2" id="KW-0677">Repeat</keyword>
<name>A0ABS5T7Z7_9GAMM</name>
<dbReference type="SMART" id="SM00671">
    <property type="entry name" value="SEL1"/>
    <property type="match status" value="3"/>
</dbReference>
<dbReference type="RefSeq" id="WP_214213953.1">
    <property type="nucleotide sequence ID" value="NZ_JABBFO010000007.1"/>
</dbReference>
<protein>
    <submittedName>
        <fullName evidence="3">Sel1 repeat family protein</fullName>
    </submittedName>
</protein>
<reference evidence="3 4" key="1">
    <citation type="submission" date="2020-04" db="EMBL/GenBank/DDBJ databases">
        <title>Genome sequencing of Rosenbergiella species.</title>
        <authorList>
            <person name="Alvarez-Perez S."/>
            <person name="Lievens B."/>
        </authorList>
    </citation>
    <scope>NUCLEOTIDE SEQUENCE [LARGE SCALE GENOMIC DNA]</scope>
    <source>
        <strain evidence="3 4">CdVSA20.1</strain>
    </source>
</reference>
<dbReference type="PANTHER" id="PTHR13891">
    <property type="entry name" value="CYTOCHROME C OXIDASE ASSEMBLY FACTOR 7"/>
    <property type="match status" value="1"/>
</dbReference>
<comment type="similarity">
    <text evidence="1">Belongs to the hcp beta-lactamase family.</text>
</comment>
<accession>A0ABS5T7Z7</accession>
<comment type="caution">
    <text evidence="3">The sequence shown here is derived from an EMBL/GenBank/DDBJ whole genome shotgun (WGS) entry which is preliminary data.</text>
</comment>
<proteinExistence type="inferred from homology"/>
<dbReference type="SUPFAM" id="SSF81901">
    <property type="entry name" value="HCP-like"/>
    <property type="match status" value="1"/>
</dbReference>
<evidence type="ECO:0000313" key="4">
    <source>
        <dbReference type="Proteomes" id="UP000786875"/>
    </source>
</evidence>
<keyword evidence="4" id="KW-1185">Reference proteome</keyword>
<dbReference type="InterPro" id="IPR011990">
    <property type="entry name" value="TPR-like_helical_dom_sf"/>
</dbReference>